<evidence type="ECO:0000313" key="4">
    <source>
        <dbReference type="EMBL" id="QJT06307.1"/>
    </source>
</evidence>
<proteinExistence type="predicted"/>
<dbReference type="Gene3D" id="3.90.550.10">
    <property type="entry name" value="Spore Coat Polysaccharide Biosynthesis Protein SpsA, Chain A"/>
    <property type="match status" value="1"/>
</dbReference>
<dbReference type="InterPro" id="IPR050834">
    <property type="entry name" value="Glycosyltransf_2"/>
</dbReference>
<dbReference type="GO" id="GO:0016740">
    <property type="term" value="F:transferase activity"/>
    <property type="evidence" value="ECO:0007669"/>
    <property type="project" value="UniProtKB-KW"/>
</dbReference>
<protein>
    <submittedName>
        <fullName evidence="4">Glycosyltransferase</fullName>
    </submittedName>
</protein>
<dbReference type="InterPro" id="IPR027791">
    <property type="entry name" value="Galactosyl_T_C"/>
</dbReference>
<accession>A0A6M4X0F9</accession>
<dbReference type="InterPro" id="IPR001173">
    <property type="entry name" value="Glyco_trans_2-like"/>
</dbReference>
<dbReference type="RefSeq" id="WP_171401620.1">
    <property type="nucleotide sequence ID" value="NZ_CP049838.1"/>
</dbReference>
<dbReference type="CDD" id="cd00761">
    <property type="entry name" value="Glyco_tranf_GTA_type"/>
    <property type="match status" value="1"/>
</dbReference>
<evidence type="ECO:0000313" key="5">
    <source>
        <dbReference type="Proteomes" id="UP000502665"/>
    </source>
</evidence>
<evidence type="ECO:0000259" key="2">
    <source>
        <dbReference type="Pfam" id="PF00535"/>
    </source>
</evidence>
<dbReference type="EMBL" id="CP049838">
    <property type="protein sequence ID" value="QJT06307.1"/>
    <property type="molecule type" value="Genomic_DNA"/>
</dbReference>
<dbReference type="Pfam" id="PF02709">
    <property type="entry name" value="Glyco_transf_7C"/>
    <property type="match status" value="1"/>
</dbReference>
<dbReference type="InterPro" id="IPR029044">
    <property type="entry name" value="Nucleotide-diphossugar_trans"/>
</dbReference>
<dbReference type="Pfam" id="PF00535">
    <property type="entry name" value="Glycos_transf_2"/>
    <property type="match status" value="1"/>
</dbReference>
<dbReference type="AlphaFoldDB" id="A0A6M4X0F9"/>
<feature type="domain" description="Galactosyltransferase C-terminal" evidence="3">
    <location>
        <begin position="175"/>
        <end position="228"/>
    </location>
</feature>
<feature type="domain" description="Glycosyltransferase 2-like" evidence="2">
    <location>
        <begin position="7"/>
        <end position="119"/>
    </location>
</feature>
<dbReference type="Proteomes" id="UP000502665">
    <property type="component" value="Chromosome"/>
</dbReference>
<keyword evidence="1" id="KW-0808">Transferase</keyword>
<organism evidence="4 5">
    <name type="scientific">Streptomyces asoensis</name>
    <dbReference type="NCBI Taxonomy" id="249586"/>
    <lineage>
        <taxon>Bacteria</taxon>
        <taxon>Bacillati</taxon>
        <taxon>Actinomycetota</taxon>
        <taxon>Actinomycetes</taxon>
        <taxon>Kitasatosporales</taxon>
        <taxon>Streptomycetaceae</taxon>
        <taxon>Streptomyces</taxon>
    </lineage>
</organism>
<dbReference type="SUPFAM" id="SSF53448">
    <property type="entry name" value="Nucleotide-diphospho-sugar transferases"/>
    <property type="match status" value="1"/>
</dbReference>
<evidence type="ECO:0000259" key="3">
    <source>
        <dbReference type="Pfam" id="PF02709"/>
    </source>
</evidence>
<dbReference type="PANTHER" id="PTHR43685">
    <property type="entry name" value="GLYCOSYLTRANSFERASE"/>
    <property type="match status" value="1"/>
</dbReference>
<dbReference type="PANTHER" id="PTHR43685:SF3">
    <property type="entry name" value="SLR2126 PROTEIN"/>
    <property type="match status" value="1"/>
</dbReference>
<evidence type="ECO:0000256" key="1">
    <source>
        <dbReference type="ARBA" id="ARBA00022679"/>
    </source>
</evidence>
<keyword evidence="5" id="KW-1185">Reference proteome</keyword>
<reference evidence="4" key="1">
    <citation type="submission" date="2020-03" db="EMBL/GenBank/DDBJ databases">
        <title>Molecular networking-based the target discovery of potent antiproliferative macrolactams: 5/6/7/16 polycyclic ansamycins and glycosylated trienomycin from Streptomyces cacaoi subsp. asoensis.</title>
        <authorList>
            <person name="Liu L.-L."/>
        </authorList>
    </citation>
    <scope>NUCLEOTIDE SEQUENCE [LARGE SCALE GENOMIC DNA]</scope>
    <source>
        <strain evidence="4">H2S5</strain>
    </source>
</reference>
<gene>
    <name evidence="4" type="ORF">G9272_43315</name>
</gene>
<sequence>MTRPTVSVVIPTRDKADSLRLVLACLARQVCPEPHEIVVVDDGCTDGTADVVAAATARLPLHTVPGPRAGRAAARNAGAAAARGRLLIFLDDDILLPPPALAAHVAEHTGREPACVHGPVRELPAARRLLATDPDELLPDPHAAATGGRFGRTVANALETLVTRMAEGELEAVAPWLTCIGANTSMPHGLWERSGGYDETFGTTWGCEDLELGLRLWSSGVGMRLAPAAPGVHLTHERADRWEQHTVNLTRFTEKHPVPAVRALPELLGPSGSSRRYVAAVRTLEESAHP</sequence>
<name>A0A6M4X0F9_9ACTN</name>